<dbReference type="GO" id="GO:0009228">
    <property type="term" value="P:thiamine biosynthetic process"/>
    <property type="evidence" value="ECO:0007669"/>
    <property type="project" value="UniProtKB-KW"/>
</dbReference>
<keyword evidence="5" id="KW-0808">Transferase</keyword>
<keyword evidence="9" id="KW-0408">Iron</keyword>
<gene>
    <name evidence="14" type="ORF">DVH29_03950</name>
</gene>
<evidence type="ECO:0000256" key="10">
    <source>
        <dbReference type="ARBA" id="ARBA00033171"/>
    </source>
</evidence>
<keyword evidence="7" id="KW-0663">Pyridoxal phosphate</keyword>
<evidence type="ECO:0000256" key="1">
    <source>
        <dbReference type="ARBA" id="ARBA00003469"/>
    </source>
</evidence>
<evidence type="ECO:0000256" key="3">
    <source>
        <dbReference type="ARBA" id="ARBA00009406"/>
    </source>
</evidence>
<dbReference type="OrthoDB" id="9815602at2"/>
<keyword evidence="8" id="KW-0784">Thiamine biosynthesis</keyword>
<organism evidence="14 15">
    <name type="scientific">Pelagibacterium lacus</name>
    <dbReference type="NCBI Taxonomy" id="2282655"/>
    <lineage>
        <taxon>Bacteria</taxon>
        <taxon>Pseudomonadati</taxon>
        <taxon>Pseudomonadota</taxon>
        <taxon>Alphaproteobacteria</taxon>
        <taxon>Hyphomicrobiales</taxon>
        <taxon>Devosiaceae</taxon>
        <taxon>Pelagibacterium</taxon>
    </lineage>
</organism>
<accession>A0A369W9Q6</accession>
<dbReference type="SUPFAM" id="SSF53850">
    <property type="entry name" value="Periplasmic binding protein-like II"/>
    <property type="match status" value="1"/>
</dbReference>
<evidence type="ECO:0000256" key="5">
    <source>
        <dbReference type="ARBA" id="ARBA00022679"/>
    </source>
</evidence>
<comment type="caution">
    <text evidence="14">The sequence shown here is derived from an EMBL/GenBank/DDBJ whole genome shotgun (WGS) entry which is preliminary data.</text>
</comment>
<dbReference type="Pfam" id="PF09084">
    <property type="entry name" value="NMT1"/>
    <property type="match status" value="1"/>
</dbReference>
<evidence type="ECO:0000256" key="7">
    <source>
        <dbReference type="ARBA" id="ARBA00022898"/>
    </source>
</evidence>
<comment type="function">
    <text evidence="1">Responsible for the formation of the pyrimidine heterocycle in the thiamine biosynthesis pathway. Catalyzes the formation of hydroxymethylpyrimidine phosphate (HMP-P) from histidine and pyridoxal phosphate (PLP). The protein uses PLP and the active site histidine to form HMP-P, generating an inactive enzyme. The enzyme can only undergo a single turnover, which suggests it is a suicide enzyme.</text>
</comment>
<dbReference type="GO" id="GO:0016740">
    <property type="term" value="F:transferase activity"/>
    <property type="evidence" value="ECO:0007669"/>
    <property type="project" value="UniProtKB-KW"/>
</dbReference>
<evidence type="ECO:0000256" key="6">
    <source>
        <dbReference type="ARBA" id="ARBA00022723"/>
    </source>
</evidence>
<comment type="similarity">
    <text evidence="3">Belongs to the NMT1/THI5 family.</text>
</comment>
<evidence type="ECO:0000256" key="4">
    <source>
        <dbReference type="ARBA" id="ARBA00011738"/>
    </source>
</evidence>
<feature type="signal peptide" evidence="12">
    <location>
        <begin position="1"/>
        <end position="25"/>
    </location>
</feature>
<dbReference type="AlphaFoldDB" id="A0A369W9Q6"/>
<comment type="catalytic activity">
    <reaction evidence="11">
        <text>N(6)-(pyridoxal phosphate)-L-lysyl-[4-amino-5-hydroxymethyl-2-methylpyrimidine phosphate synthase] + L-histidyl-[4-amino-5-hydroxymethyl-2-methylpyrimidine phosphate synthase] + 2 Fe(3+) + 4 H2O = L-lysyl-[4-amino-5-hydroxymethyl-2-methylpyrimidine phosphate synthase] + (2S)-2-amino-5-hydroxy-4-oxopentanoyl-[4-amino-5-hydroxymethyl-2-methylpyrimidine phosphate synthase] + 4-amino-2-methyl-5-(phosphooxymethyl)pyrimidine + 3-oxopropanoate + 2 Fe(2+) + 2 H(+)</text>
        <dbReference type="Rhea" id="RHEA:65756"/>
        <dbReference type="Rhea" id="RHEA-COMP:16892"/>
        <dbReference type="Rhea" id="RHEA-COMP:16893"/>
        <dbReference type="Rhea" id="RHEA-COMP:16894"/>
        <dbReference type="Rhea" id="RHEA-COMP:16895"/>
        <dbReference type="ChEBI" id="CHEBI:15377"/>
        <dbReference type="ChEBI" id="CHEBI:15378"/>
        <dbReference type="ChEBI" id="CHEBI:29033"/>
        <dbReference type="ChEBI" id="CHEBI:29034"/>
        <dbReference type="ChEBI" id="CHEBI:29969"/>
        <dbReference type="ChEBI" id="CHEBI:29979"/>
        <dbReference type="ChEBI" id="CHEBI:33190"/>
        <dbReference type="ChEBI" id="CHEBI:58354"/>
        <dbReference type="ChEBI" id="CHEBI:143915"/>
        <dbReference type="ChEBI" id="CHEBI:157692"/>
    </reaction>
    <physiologicalReaction direction="left-to-right" evidence="11">
        <dbReference type="Rhea" id="RHEA:65757"/>
    </physiologicalReaction>
</comment>
<comment type="pathway">
    <text evidence="2">Cofactor biosynthesis; thiamine diphosphate biosynthesis.</text>
</comment>
<dbReference type="PANTHER" id="PTHR31528:SF1">
    <property type="entry name" value="4-AMINO-5-HYDROXYMETHYL-2-METHYLPYRIMIDINE PHOSPHATE SYNTHASE THI11-RELATED"/>
    <property type="match status" value="1"/>
</dbReference>
<dbReference type="GO" id="GO:0046872">
    <property type="term" value="F:metal ion binding"/>
    <property type="evidence" value="ECO:0007669"/>
    <property type="project" value="UniProtKB-KW"/>
</dbReference>
<protein>
    <recommendedName>
        <fullName evidence="10">Thiamine pyrimidine synthase</fullName>
    </recommendedName>
</protein>
<keyword evidence="6" id="KW-0479">Metal-binding</keyword>
<evidence type="ECO:0000256" key="9">
    <source>
        <dbReference type="ARBA" id="ARBA00023004"/>
    </source>
</evidence>
<feature type="chain" id="PRO_5016917859" description="Thiamine pyrimidine synthase" evidence="12">
    <location>
        <begin position="26"/>
        <end position="338"/>
    </location>
</feature>
<dbReference type="InterPro" id="IPR015168">
    <property type="entry name" value="SsuA/THI5"/>
</dbReference>
<dbReference type="EMBL" id="QQNH01000003">
    <property type="protein sequence ID" value="RDE10090.1"/>
    <property type="molecule type" value="Genomic_DNA"/>
</dbReference>
<sequence>MSIRKFAIATAAAALAVSASGAAWAQTQVNVALDWAFLSYQAPFTIPVDDGTFADLGLDVTVDRGGGSVDSISKVASGSYDFGHADMYAVAQFNAQNPERPVIGVMLTHDRALVTVTTLKSSGIETPADLAGRTIAAPAGDSSRQLFPVFAELNGLDPSSVSWLDVTADLRETLLIQGSTDAISGQLTTVVPNLLSRGVSADDFTVMAYADYGLNFYGHMVITRPEFAEANPDVVTAFLTGMAHGFNVTYASPEAAYESIVKRDAFLDRDVELSRLELASSGFFTENVLENGLSSPDMEHLQDSLASAAEIFGFDAPDVSTVYDDSYLPARELLQIQQ</sequence>
<evidence type="ECO:0000259" key="13">
    <source>
        <dbReference type="Pfam" id="PF09084"/>
    </source>
</evidence>
<dbReference type="InterPro" id="IPR027939">
    <property type="entry name" value="NMT1/THI5"/>
</dbReference>
<evidence type="ECO:0000256" key="8">
    <source>
        <dbReference type="ARBA" id="ARBA00022977"/>
    </source>
</evidence>
<evidence type="ECO:0000256" key="11">
    <source>
        <dbReference type="ARBA" id="ARBA00048179"/>
    </source>
</evidence>
<keyword evidence="12" id="KW-0732">Signal</keyword>
<dbReference type="RefSeq" id="WP_114644856.1">
    <property type="nucleotide sequence ID" value="NZ_QQNH01000003.1"/>
</dbReference>
<reference evidence="15" key="1">
    <citation type="submission" date="2018-07" db="EMBL/GenBank/DDBJ databases">
        <authorList>
            <person name="Liu B.-T."/>
            <person name="Du Z."/>
        </authorList>
    </citation>
    <scope>NUCLEOTIDE SEQUENCE [LARGE SCALE GENOMIC DNA]</scope>
    <source>
        <strain evidence="15">XYN52</strain>
    </source>
</reference>
<keyword evidence="15" id="KW-1185">Reference proteome</keyword>
<evidence type="ECO:0000256" key="2">
    <source>
        <dbReference type="ARBA" id="ARBA00004948"/>
    </source>
</evidence>
<evidence type="ECO:0000256" key="12">
    <source>
        <dbReference type="SAM" id="SignalP"/>
    </source>
</evidence>
<evidence type="ECO:0000313" key="14">
    <source>
        <dbReference type="EMBL" id="RDE10090.1"/>
    </source>
</evidence>
<feature type="domain" description="SsuA/THI5-like" evidence="13">
    <location>
        <begin position="43"/>
        <end position="256"/>
    </location>
</feature>
<dbReference type="Proteomes" id="UP000253759">
    <property type="component" value="Unassembled WGS sequence"/>
</dbReference>
<comment type="subunit">
    <text evidence="4">Homodimer.</text>
</comment>
<evidence type="ECO:0000313" key="15">
    <source>
        <dbReference type="Proteomes" id="UP000253759"/>
    </source>
</evidence>
<dbReference type="Gene3D" id="3.40.190.10">
    <property type="entry name" value="Periplasmic binding protein-like II"/>
    <property type="match status" value="2"/>
</dbReference>
<dbReference type="PANTHER" id="PTHR31528">
    <property type="entry name" value="4-AMINO-5-HYDROXYMETHYL-2-METHYLPYRIMIDINE PHOSPHATE SYNTHASE THI11-RELATED"/>
    <property type="match status" value="1"/>
</dbReference>
<name>A0A369W9Q6_9HYPH</name>
<proteinExistence type="inferred from homology"/>